<keyword evidence="4 7" id="KW-0067">ATP-binding</keyword>
<dbReference type="InterPro" id="IPR017871">
    <property type="entry name" value="ABC_transporter-like_CS"/>
</dbReference>
<dbReference type="EMBL" id="NFZW01000025">
    <property type="protein sequence ID" value="RFA32838.1"/>
    <property type="molecule type" value="Genomic_DNA"/>
</dbReference>
<organism evidence="7 8">
    <name type="scientific">Alkalilimnicola ehrlichii</name>
    <dbReference type="NCBI Taxonomy" id="351052"/>
    <lineage>
        <taxon>Bacteria</taxon>
        <taxon>Pseudomonadati</taxon>
        <taxon>Pseudomonadota</taxon>
        <taxon>Gammaproteobacteria</taxon>
        <taxon>Chromatiales</taxon>
        <taxon>Ectothiorhodospiraceae</taxon>
        <taxon>Alkalilimnicola</taxon>
    </lineage>
</organism>
<dbReference type="GO" id="GO:0005524">
    <property type="term" value="F:ATP binding"/>
    <property type="evidence" value="ECO:0007669"/>
    <property type="project" value="UniProtKB-KW"/>
</dbReference>
<gene>
    <name evidence="7" type="ORF">CAL65_18750</name>
</gene>
<dbReference type="PANTHER" id="PTHR43820:SF4">
    <property type="entry name" value="HIGH-AFFINITY BRANCHED-CHAIN AMINO ACID TRANSPORT ATP-BINDING PROTEIN LIVF"/>
    <property type="match status" value="1"/>
</dbReference>
<dbReference type="PROSITE" id="PS50893">
    <property type="entry name" value="ABC_TRANSPORTER_2"/>
    <property type="match status" value="1"/>
</dbReference>
<keyword evidence="2" id="KW-0813">Transport</keyword>
<dbReference type="PANTHER" id="PTHR43820">
    <property type="entry name" value="HIGH-AFFINITY BRANCHED-CHAIN AMINO ACID TRANSPORT ATP-BINDING PROTEIN LIVF"/>
    <property type="match status" value="1"/>
</dbReference>
<evidence type="ECO:0000256" key="3">
    <source>
        <dbReference type="ARBA" id="ARBA00022741"/>
    </source>
</evidence>
<sequence length="231" mass="25531">MLQTTDLHAYYGKSHVLRGVSMHVEKGEIVSLVGRNGVGRSTLCKAVMGLVPPAGEVRFENQSIQGLPPHAIARRGLGYVPEDRAIFPGLTVGENLELGIKRKGQSGRWSYDEIYRRFPRLKEREETAAEVLSGGEQQMLTMARTLLGNPRCIIVDEPTEGLAPKVVEEIAMLLKQIAEEGMAVLLVEQKLGIALDISDRLYVMGEGRVVFDGSPKELQAAPEIRKEWLEV</sequence>
<dbReference type="SMART" id="SM00382">
    <property type="entry name" value="AAA"/>
    <property type="match status" value="1"/>
</dbReference>
<dbReference type="InterPro" id="IPR003439">
    <property type="entry name" value="ABC_transporter-like_ATP-bd"/>
</dbReference>
<keyword evidence="8" id="KW-1185">Reference proteome</keyword>
<reference evidence="8" key="1">
    <citation type="submission" date="2017-05" db="EMBL/GenBank/DDBJ databases">
        <authorList>
            <person name="Sharma S."/>
            <person name="Sidhu C."/>
            <person name="Pinnaka A.K."/>
        </authorList>
    </citation>
    <scope>NUCLEOTIDE SEQUENCE [LARGE SCALE GENOMIC DNA]</scope>
    <source>
        <strain evidence="8">AK93</strain>
    </source>
</reference>
<comment type="caution">
    <text evidence="7">The sequence shown here is derived from an EMBL/GenBank/DDBJ whole genome shotgun (WGS) entry which is preliminary data.</text>
</comment>
<dbReference type="PROSITE" id="PS00211">
    <property type="entry name" value="ABC_TRANSPORTER_1"/>
    <property type="match status" value="1"/>
</dbReference>
<dbReference type="Proteomes" id="UP000256763">
    <property type="component" value="Unassembled WGS sequence"/>
</dbReference>
<dbReference type="InterPro" id="IPR052156">
    <property type="entry name" value="BCAA_Transport_ATP-bd_LivF"/>
</dbReference>
<dbReference type="RefSeq" id="WP_116303678.1">
    <property type="nucleotide sequence ID" value="NZ_NFZV01000026.1"/>
</dbReference>
<dbReference type="InterPro" id="IPR027417">
    <property type="entry name" value="P-loop_NTPase"/>
</dbReference>
<proteinExistence type="inferred from homology"/>
<comment type="similarity">
    <text evidence="1">Belongs to the ABC transporter superfamily.</text>
</comment>
<keyword evidence="5" id="KW-0029">Amino-acid transport</keyword>
<evidence type="ECO:0000259" key="6">
    <source>
        <dbReference type="PROSITE" id="PS50893"/>
    </source>
</evidence>
<name>A0A3E0WJ69_9GAMM</name>
<dbReference type="AlphaFoldDB" id="A0A3E0WJ69"/>
<dbReference type="GO" id="GO:0015807">
    <property type="term" value="P:L-amino acid transport"/>
    <property type="evidence" value="ECO:0007669"/>
    <property type="project" value="TreeGrafter"/>
</dbReference>
<feature type="domain" description="ABC transporter" evidence="6">
    <location>
        <begin position="2"/>
        <end position="231"/>
    </location>
</feature>
<keyword evidence="3" id="KW-0547">Nucleotide-binding</keyword>
<evidence type="ECO:0000256" key="1">
    <source>
        <dbReference type="ARBA" id="ARBA00005417"/>
    </source>
</evidence>
<dbReference type="InterPro" id="IPR003593">
    <property type="entry name" value="AAA+_ATPase"/>
</dbReference>
<protein>
    <submittedName>
        <fullName evidence="7">ABC transporter ATP-binding protein</fullName>
    </submittedName>
</protein>
<dbReference type="SUPFAM" id="SSF52540">
    <property type="entry name" value="P-loop containing nucleoside triphosphate hydrolases"/>
    <property type="match status" value="1"/>
</dbReference>
<dbReference type="Pfam" id="PF00005">
    <property type="entry name" value="ABC_tran"/>
    <property type="match status" value="1"/>
</dbReference>
<dbReference type="GO" id="GO:0016887">
    <property type="term" value="F:ATP hydrolysis activity"/>
    <property type="evidence" value="ECO:0007669"/>
    <property type="project" value="InterPro"/>
</dbReference>
<dbReference type="OrthoDB" id="9776369at2"/>
<evidence type="ECO:0000313" key="7">
    <source>
        <dbReference type="EMBL" id="RFA32838.1"/>
    </source>
</evidence>
<evidence type="ECO:0000313" key="8">
    <source>
        <dbReference type="Proteomes" id="UP000256763"/>
    </source>
</evidence>
<dbReference type="CDD" id="cd03224">
    <property type="entry name" value="ABC_TM1139_LivF_branched"/>
    <property type="match status" value="1"/>
</dbReference>
<accession>A0A3E0WJ69</accession>
<evidence type="ECO:0000256" key="2">
    <source>
        <dbReference type="ARBA" id="ARBA00022448"/>
    </source>
</evidence>
<dbReference type="GO" id="GO:0015658">
    <property type="term" value="F:branched-chain amino acid transmembrane transporter activity"/>
    <property type="evidence" value="ECO:0007669"/>
    <property type="project" value="TreeGrafter"/>
</dbReference>
<evidence type="ECO:0000256" key="5">
    <source>
        <dbReference type="ARBA" id="ARBA00022970"/>
    </source>
</evidence>
<dbReference type="Gene3D" id="3.40.50.300">
    <property type="entry name" value="P-loop containing nucleotide triphosphate hydrolases"/>
    <property type="match status" value="1"/>
</dbReference>
<evidence type="ECO:0000256" key="4">
    <source>
        <dbReference type="ARBA" id="ARBA00022840"/>
    </source>
</evidence>